<comment type="subcellular location">
    <subcellularLocation>
        <location evidence="2">Cell membrane</location>
        <topology evidence="2">Single-pass type II membrane protein</topology>
    </subcellularLocation>
</comment>
<evidence type="ECO:0000256" key="6">
    <source>
        <dbReference type="ARBA" id="ARBA00012448"/>
    </source>
</evidence>
<evidence type="ECO:0000256" key="22">
    <source>
        <dbReference type="ARBA" id="ARBA00034000"/>
    </source>
</evidence>
<evidence type="ECO:0000256" key="20">
    <source>
        <dbReference type="ARBA" id="ARBA00023268"/>
    </source>
</evidence>
<evidence type="ECO:0000256" key="11">
    <source>
        <dbReference type="ARBA" id="ARBA00022679"/>
    </source>
</evidence>
<dbReference type="GO" id="GO:0046677">
    <property type="term" value="P:response to antibiotic"/>
    <property type="evidence" value="ECO:0007669"/>
    <property type="project" value="UniProtKB-KW"/>
</dbReference>
<evidence type="ECO:0000256" key="17">
    <source>
        <dbReference type="ARBA" id="ARBA00022989"/>
    </source>
</evidence>
<evidence type="ECO:0000256" key="19">
    <source>
        <dbReference type="ARBA" id="ARBA00023251"/>
    </source>
</evidence>
<dbReference type="RefSeq" id="WP_177977876.1">
    <property type="nucleotide sequence ID" value="NZ_JAJEPU010000040.1"/>
</dbReference>
<evidence type="ECO:0000256" key="7">
    <source>
        <dbReference type="ARBA" id="ARBA00018638"/>
    </source>
</evidence>
<comment type="catalytic activity">
    <reaction evidence="22">
        <text>Preferential cleavage: (Ac)2-L-Lys-D-Ala-|-D-Ala. Also transpeptidation of peptidyl-alanyl moieties that are N-acyl substituents of D-alanine.</text>
        <dbReference type="EC" id="3.4.16.4"/>
    </reaction>
</comment>
<feature type="domain" description="Glycosyl transferase family 51" evidence="26">
    <location>
        <begin position="46"/>
        <end position="217"/>
    </location>
</feature>
<keyword evidence="28" id="KW-1185">Reference proteome</keyword>
<dbReference type="GO" id="GO:0071555">
    <property type="term" value="P:cell wall organization"/>
    <property type="evidence" value="ECO:0007669"/>
    <property type="project" value="UniProtKB-KW"/>
</dbReference>
<dbReference type="PANTHER" id="PTHR32282">
    <property type="entry name" value="BINDING PROTEIN TRANSPEPTIDASE, PUTATIVE-RELATED"/>
    <property type="match status" value="1"/>
</dbReference>
<keyword evidence="21" id="KW-0961">Cell wall biogenesis/degradation</keyword>
<dbReference type="GO" id="GO:0006508">
    <property type="term" value="P:proteolysis"/>
    <property type="evidence" value="ECO:0007669"/>
    <property type="project" value="UniProtKB-KW"/>
</dbReference>
<dbReference type="GO" id="GO:0009002">
    <property type="term" value="F:serine-type D-Ala-D-Ala carboxypeptidase activity"/>
    <property type="evidence" value="ECO:0007669"/>
    <property type="project" value="UniProtKB-EC"/>
</dbReference>
<keyword evidence="10" id="KW-0328">Glycosyltransferase</keyword>
<comment type="similarity">
    <text evidence="5">In the N-terminal section; belongs to the glycosyltransferase 51 family.</text>
</comment>
<accession>A0AAE3APP0</accession>
<dbReference type="GO" id="GO:0008955">
    <property type="term" value="F:peptidoglycan glycosyltransferase activity"/>
    <property type="evidence" value="ECO:0007669"/>
    <property type="project" value="UniProtKB-EC"/>
</dbReference>
<evidence type="ECO:0000256" key="4">
    <source>
        <dbReference type="ARBA" id="ARBA00007090"/>
    </source>
</evidence>
<dbReference type="PANTHER" id="PTHR32282:SF33">
    <property type="entry name" value="PEPTIDOGLYCAN GLYCOSYLTRANSFERASE"/>
    <property type="match status" value="1"/>
</dbReference>
<evidence type="ECO:0000256" key="9">
    <source>
        <dbReference type="ARBA" id="ARBA00022670"/>
    </source>
</evidence>
<keyword evidence="12" id="KW-0812">Transmembrane</keyword>
<evidence type="ECO:0000256" key="25">
    <source>
        <dbReference type="ARBA" id="ARBA00060592"/>
    </source>
</evidence>
<evidence type="ECO:0000256" key="5">
    <source>
        <dbReference type="ARBA" id="ARBA00007739"/>
    </source>
</evidence>
<evidence type="ECO:0000256" key="10">
    <source>
        <dbReference type="ARBA" id="ARBA00022676"/>
    </source>
</evidence>
<comment type="similarity">
    <text evidence="4">In the C-terminal section; belongs to the transpeptidase family.</text>
</comment>
<protein>
    <recommendedName>
        <fullName evidence="7">Penicillin-binding protein 1A</fullName>
        <ecNumber evidence="23">2.4.99.28</ecNumber>
        <ecNumber evidence="6">3.4.16.4</ecNumber>
    </recommendedName>
</protein>
<keyword evidence="15" id="KW-0735">Signal-anchor</keyword>
<dbReference type="PROSITE" id="PS51257">
    <property type="entry name" value="PROKAR_LIPOPROTEIN"/>
    <property type="match status" value="1"/>
</dbReference>
<evidence type="ECO:0000256" key="21">
    <source>
        <dbReference type="ARBA" id="ARBA00023316"/>
    </source>
</evidence>
<dbReference type="Pfam" id="PF00912">
    <property type="entry name" value="Transgly"/>
    <property type="match status" value="1"/>
</dbReference>
<sequence>MRLRKLTGWMTATALTVMSCTGFTVLKEGYETYQTAVEAESLDEKIAKIQAKRGYTKLSELPDTYAQAVVSVEDHRFYNHFGLDPIAIGRALVRDLKARRYVEGGSTITQQLAKNLYFSQEKQLSRKVAEVFLALDLEQKYSKDEILELYVNSIYYGDGYQNIGQASRGYFGKEPSKMSDYECTLLAGVPNAPSRYAPSKHPDLASKRQQKVLSRMQVCGYLTKEETSEVNAQILALNLHFVGAN</sequence>
<evidence type="ECO:0000256" key="3">
    <source>
        <dbReference type="ARBA" id="ARBA00004752"/>
    </source>
</evidence>
<evidence type="ECO:0000256" key="15">
    <source>
        <dbReference type="ARBA" id="ARBA00022968"/>
    </source>
</evidence>
<evidence type="ECO:0000313" key="28">
    <source>
        <dbReference type="Proteomes" id="UP001198962"/>
    </source>
</evidence>
<keyword evidence="18" id="KW-0472">Membrane</keyword>
<keyword evidence="9" id="KW-0645">Protease</keyword>
<dbReference type="Gene3D" id="1.10.3810.10">
    <property type="entry name" value="Biosynthetic peptidoglycan transglycosylase-like"/>
    <property type="match status" value="1"/>
</dbReference>
<dbReference type="SUPFAM" id="SSF53955">
    <property type="entry name" value="Lysozyme-like"/>
    <property type="match status" value="1"/>
</dbReference>
<evidence type="ECO:0000256" key="24">
    <source>
        <dbReference type="ARBA" id="ARBA00049902"/>
    </source>
</evidence>
<keyword evidence="19" id="KW-0046">Antibiotic resistance</keyword>
<dbReference type="InterPro" id="IPR036950">
    <property type="entry name" value="PBP_transglycosylase"/>
</dbReference>
<dbReference type="GO" id="GO:0005886">
    <property type="term" value="C:plasma membrane"/>
    <property type="evidence" value="ECO:0007669"/>
    <property type="project" value="UniProtKB-SubCell"/>
</dbReference>
<dbReference type="GO" id="GO:0008360">
    <property type="term" value="P:regulation of cell shape"/>
    <property type="evidence" value="ECO:0007669"/>
    <property type="project" value="UniProtKB-KW"/>
</dbReference>
<dbReference type="EC" id="3.4.16.4" evidence="6"/>
<evidence type="ECO:0000256" key="2">
    <source>
        <dbReference type="ARBA" id="ARBA00004401"/>
    </source>
</evidence>
<reference evidence="27" key="1">
    <citation type="submission" date="2021-10" db="EMBL/GenBank/DDBJ databases">
        <title>Anaerobic single-cell dispensing facilitates the cultivation of human gut bacteria.</title>
        <authorList>
            <person name="Afrizal A."/>
        </authorList>
    </citation>
    <scope>NUCLEOTIDE SEQUENCE</scope>
    <source>
        <strain evidence="27">CLA-AA-H274</strain>
    </source>
</reference>
<evidence type="ECO:0000256" key="16">
    <source>
        <dbReference type="ARBA" id="ARBA00022984"/>
    </source>
</evidence>
<evidence type="ECO:0000256" key="18">
    <source>
        <dbReference type="ARBA" id="ARBA00023136"/>
    </source>
</evidence>
<name>A0AAE3APP0_9FIRM</name>
<keyword evidence="17" id="KW-1133">Transmembrane helix</keyword>
<dbReference type="GO" id="GO:0009252">
    <property type="term" value="P:peptidoglycan biosynthetic process"/>
    <property type="evidence" value="ECO:0007669"/>
    <property type="project" value="UniProtKB-KW"/>
</dbReference>
<gene>
    <name evidence="27" type="ORF">LKD32_11840</name>
</gene>
<keyword evidence="13" id="KW-0378">Hydrolase</keyword>
<dbReference type="InterPro" id="IPR050396">
    <property type="entry name" value="Glycosyltr_51/Transpeptidase"/>
</dbReference>
<dbReference type="EMBL" id="JAJEPU010000040">
    <property type="protein sequence ID" value="MCC2165553.1"/>
    <property type="molecule type" value="Genomic_DNA"/>
</dbReference>
<keyword evidence="8" id="KW-0121">Carboxypeptidase</keyword>
<dbReference type="Proteomes" id="UP001198962">
    <property type="component" value="Unassembled WGS sequence"/>
</dbReference>
<comment type="pathway">
    <text evidence="3">Cell wall biogenesis; peptidoglycan biosynthesis.</text>
</comment>
<comment type="catalytic activity">
    <reaction evidence="24">
        <text>[GlcNAc-(1-&gt;4)-Mur2Ac(oyl-L-Ala-gamma-D-Glu-L-Lys-D-Ala-D-Ala)](n)-di-trans,octa-cis-undecaprenyl diphosphate + beta-D-GlcNAc-(1-&gt;4)-Mur2Ac(oyl-L-Ala-gamma-D-Glu-L-Lys-D-Ala-D-Ala)-di-trans,octa-cis-undecaprenyl diphosphate = [GlcNAc-(1-&gt;4)-Mur2Ac(oyl-L-Ala-gamma-D-Glu-L-Lys-D-Ala-D-Ala)](n+1)-di-trans,octa-cis-undecaprenyl diphosphate + di-trans,octa-cis-undecaprenyl diphosphate + H(+)</text>
        <dbReference type="Rhea" id="RHEA:23708"/>
        <dbReference type="Rhea" id="RHEA-COMP:9602"/>
        <dbReference type="Rhea" id="RHEA-COMP:9603"/>
        <dbReference type="ChEBI" id="CHEBI:15378"/>
        <dbReference type="ChEBI" id="CHEBI:58405"/>
        <dbReference type="ChEBI" id="CHEBI:60033"/>
        <dbReference type="ChEBI" id="CHEBI:78435"/>
        <dbReference type="EC" id="2.4.99.28"/>
    </reaction>
</comment>
<evidence type="ECO:0000256" key="12">
    <source>
        <dbReference type="ARBA" id="ARBA00022692"/>
    </source>
</evidence>
<organism evidence="27 28">
    <name type="scientific">Brotaphodocola catenula</name>
    <dbReference type="NCBI Taxonomy" id="2885361"/>
    <lineage>
        <taxon>Bacteria</taxon>
        <taxon>Bacillati</taxon>
        <taxon>Bacillota</taxon>
        <taxon>Clostridia</taxon>
        <taxon>Lachnospirales</taxon>
        <taxon>Lachnospiraceae</taxon>
        <taxon>Brotaphodocola</taxon>
    </lineage>
</organism>
<comment type="caution">
    <text evidence="27">The sequence shown here is derived from an EMBL/GenBank/DDBJ whole genome shotgun (WGS) entry which is preliminary data.</text>
</comment>
<evidence type="ECO:0000259" key="26">
    <source>
        <dbReference type="Pfam" id="PF00912"/>
    </source>
</evidence>
<evidence type="ECO:0000256" key="14">
    <source>
        <dbReference type="ARBA" id="ARBA00022960"/>
    </source>
</evidence>
<dbReference type="InterPro" id="IPR023346">
    <property type="entry name" value="Lysozyme-like_dom_sf"/>
</dbReference>
<comment type="function">
    <text evidence="1">Cell wall formation. Synthesis of cross-linked peptidoglycan from the lipid intermediates. The enzyme has a penicillin-insensitive transglycosylase N-terminal domain (formation of linear glycan strands) and a penicillin-sensitive transpeptidase C-terminal domain (cross-linking of the peptide subunits).</text>
</comment>
<evidence type="ECO:0000256" key="23">
    <source>
        <dbReference type="ARBA" id="ARBA00044770"/>
    </source>
</evidence>
<keyword evidence="11" id="KW-0808">Transferase</keyword>
<dbReference type="EC" id="2.4.99.28" evidence="23"/>
<proteinExistence type="inferred from homology"/>
<evidence type="ECO:0000313" key="27">
    <source>
        <dbReference type="EMBL" id="MCC2165553.1"/>
    </source>
</evidence>
<evidence type="ECO:0000256" key="8">
    <source>
        <dbReference type="ARBA" id="ARBA00022645"/>
    </source>
</evidence>
<dbReference type="AlphaFoldDB" id="A0AAE3APP0"/>
<keyword evidence="14" id="KW-0133">Cell shape</keyword>
<keyword evidence="16" id="KW-0573">Peptidoglycan synthesis</keyword>
<dbReference type="FunFam" id="1.10.3810.10:FF:000001">
    <property type="entry name" value="Penicillin-binding protein 1A"/>
    <property type="match status" value="1"/>
</dbReference>
<evidence type="ECO:0000256" key="13">
    <source>
        <dbReference type="ARBA" id="ARBA00022801"/>
    </source>
</evidence>
<keyword evidence="20" id="KW-0511">Multifunctional enzyme</keyword>
<dbReference type="InterPro" id="IPR001264">
    <property type="entry name" value="Glyco_trans_51"/>
</dbReference>
<comment type="pathway">
    <text evidence="25">Glycan biosynthesis.</text>
</comment>
<evidence type="ECO:0000256" key="1">
    <source>
        <dbReference type="ARBA" id="ARBA00002624"/>
    </source>
</evidence>